<evidence type="ECO:0000256" key="1">
    <source>
        <dbReference type="SAM" id="SignalP"/>
    </source>
</evidence>
<gene>
    <name evidence="2" type="ORF">EHN07_11480</name>
</gene>
<name>A0A3N5E750_9ENTR</name>
<sequence>MSVFSARLLSAAALSVLAFFTVAHAASDAMSHEMKHGASHEMSMPMAAEIYHGHGVIKKVSNDSLSIAHQPVAALNWPAMTMTFRLPETGALPVVNVGDTVDFTFSQQAEGYRLDSVTPAK</sequence>
<comment type="caution">
    <text evidence="2">The sequence shown here is derived from an EMBL/GenBank/DDBJ whole genome shotgun (WGS) entry which is preliminary data.</text>
</comment>
<dbReference type="Pfam" id="PF11604">
    <property type="entry name" value="CusF_Ec"/>
    <property type="match status" value="1"/>
</dbReference>
<dbReference type="EMBL" id="RPOH01000042">
    <property type="protein sequence ID" value="RPH26876.1"/>
    <property type="molecule type" value="Genomic_DNA"/>
</dbReference>
<proteinExistence type="predicted"/>
<keyword evidence="3" id="KW-1185">Reference proteome</keyword>
<dbReference type="InterPro" id="IPR021647">
    <property type="entry name" value="CusF_Ec"/>
</dbReference>
<feature type="signal peptide" evidence="1">
    <location>
        <begin position="1"/>
        <end position="25"/>
    </location>
</feature>
<evidence type="ECO:0000313" key="2">
    <source>
        <dbReference type="EMBL" id="RPH26876.1"/>
    </source>
</evidence>
<dbReference type="Proteomes" id="UP000268615">
    <property type="component" value="Unassembled WGS sequence"/>
</dbReference>
<dbReference type="RefSeq" id="WP_124024273.1">
    <property type="nucleotide sequence ID" value="NZ_RPOH01000042.1"/>
</dbReference>
<evidence type="ECO:0000313" key="3">
    <source>
        <dbReference type="Proteomes" id="UP000268615"/>
    </source>
</evidence>
<reference evidence="2 3" key="1">
    <citation type="submission" date="2018-11" db="EMBL/GenBank/DDBJ databases">
        <title>Draft genome sequence of Buttiauxella warmboldiae CCUG 35512.</title>
        <authorList>
            <person name="Salva-Serra F."/>
            <person name="Marathe N."/>
            <person name="Moore E."/>
            <person name="Svensson L."/>
            <person name="Engstrom-Jakobsson H."/>
        </authorList>
    </citation>
    <scope>NUCLEOTIDE SEQUENCE [LARGE SCALE GENOMIC DNA]</scope>
    <source>
        <strain evidence="2 3">CCUG 35512</strain>
    </source>
</reference>
<accession>A0A3N5E750</accession>
<feature type="chain" id="PRO_5018100171" description="Copper-binding protein" evidence="1">
    <location>
        <begin position="26"/>
        <end position="121"/>
    </location>
</feature>
<dbReference type="Gene3D" id="2.40.50.320">
    <property type="entry name" value="Copper binding periplasmic protein CusF"/>
    <property type="match status" value="1"/>
</dbReference>
<dbReference type="AlphaFoldDB" id="A0A3N5E750"/>
<evidence type="ECO:0008006" key="4">
    <source>
        <dbReference type="Google" id="ProtNLM"/>
    </source>
</evidence>
<dbReference type="OrthoDB" id="5771277at2"/>
<dbReference type="InterPro" id="IPR042230">
    <property type="entry name" value="CusF_sf"/>
</dbReference>
<keyword evidence="1" id="KW-0732">Signal</keyword>
<organism evidence="2 3">
    <name type="scientific">Buttiauxella warmboldiae</name>
    <dbReference type="NCBI Taxonomy" id="82993"/>
    <lineage>
        <taxon>Bacteria</taxon>
        <taxon>Pseudomonadati</taxon>
        <taxon>Pseudomonadota</taxon>
        <taxon>Gammaproteobacteria</taxon>
        <taxon>Enterobacterales</taxon>
        <taxon>Enterobacteriaceae</taxon>
        <taxon>Buttiauxella</taxon>
    </lineage>
</organism>
<protein>
    <recommendedName>
        <fullName evidence="4">Copper-binding protein</fullName>
    </recommendedName>
</protein>